<dbReference type="AlphaFoldDB" id="A0A5N5DDS6"/>
<proteinExistence type="predicted"/>
<keyword evidence="3 6" id="KW-1133">Transmembrane helix</keyword>
<feature type="transmembrane region" description="Helical" evidence="6">
    <location>
        <begin position="100"/>
        <end position="117"/>
    </location>
</feature>
<dbReference type="OrthoDB" id="5348404at2759"/>
<feature type="transmembrane region" description="Helical" evidence="6">
    <location>
        <begin position="67"/>
        <end position="88"/>
    </location>
</feature>
<feature type="transmembrane region" description="Helical" evidence="6">
    <location>
        <begin position="183"/>
        <end position="203"/>
    </location>
</feature>
<dbReference type="InterPro" id="IPR005178">
    <property type="entry name" value="Ostalpha/TMEM184C"/>
</dbReference>
<reference evidence="7 8" key="1">
    <citation type="journal article" date="2019" name="Sci. Rep.">
        <title>A multi-omics analysis of the grapevine pathogen Lasiodiplodia theobromae reveals that temperature affects the expression of virulence- and pathogenicity-related genes.</title>
        <authorList>
            <person name="Felix C."/>
            <person name="Meneses R."/>
            <person name="Goncalves M.F.M."/>
            <person name="Tilleman L."/>
            <person name="Duarte A.S."/>
            <person name="Jorrin-Novo J.V."/>
            <person name="Van de Peer Y."/>
            <person name="Deforce D."/>
            <person name="Van Nieuwerburgh F."/>
            <person name="Esteves A.C."/>
            <person name="Alves A."/>
        </authorList>
    </citation>
    <scope>NUCLEOTIDE SEQUENCE [LARGE SCALE GENOMIC DNA]</scope>
    <source>
        <strain evidence="7 8">LA-SOL3</strain>
    </source>
</reference>
<evidence type="ECO:0000256" key="5">
    <source>
        <dbReference type="SAM" id="MobiDB-lite"/>
    </source>
</evidence>
<protein>
    <submittedName>
        <fullName evidence="7">Transmembrane protein</fullName>
    </submittedName>
</protein>
<dbReference type="SMART" id="SM01417">
    <property type="entry name" value="Solute_trans_a"/>
    <property type="match status" value="1"/>
</dbReference>
<dbReference type="Pfam" id="PF03619">
    <property type="entry name" value="Solute_trans_a"/>
    <property type="match status" value="1"/>
</dbReference>
<sequence length="388" mass="43361">MFDKLKNTTCPAPISDAEAKPLSIGITTQRLLTYISIPCAAISSIACLYLIFKHLHRYTRPAEQRQIVRLIFTPVIYSILAVLSLLFYDAHEYIEPLPELYEAFALACLFVLFAHYCRNPTVRDTSGFTRAKTRNEFESIADIKKTWILVFQYPIVKTILIIAQEASTATGTYCAASNSIHFGHIWITVIGSISLVVCFMTILRFYKVNKHLMTVHKPLAKLASFKLIVFVIFLQNLVFNFIPTPKGLSSNGTVSPRDIKYGLPSFLVCIEMVFFSFFFHFSFRSRLYHPSERGTGAAMSLPAAAFDAINPSDLVMDIAQMFTTGPVAAGYMRTQSPAAFAQNSPAMHPLVPPAAGAERPVSPVSMPPPYDRPYDPAYSQHLSPPPRR</sequence>
<feature type="transmembrane region" description="Helical" evidence="6">
    <location>
        <begin position="31"/>
        <end position="55"/>
    </location>
</feature>
<feature type="region of interest" description="Disordered" evidence="5">
    <location>
        <begin position="351"/>
        <end position="388"/>
    </location>
</feature>
<keyword evidence="8" id="KW-1185">Reference proteome</keyword>
<evidence type="ECO:0000256" key="3">
    <source>
        <dbReference type="ARBA" id="ARBA00022989"/>
    </source>
</evidence>
<evidence type="ECO:0000256" key="4">
    <source>
        <dbReference type="ARBA" id="ARBA00023136"/>
    </source>
</evidence>
<dbReference type="PANTHER" id="PTHR23423">
    <property type="entry name" value="ORGANIC SOLUTE TRANSPORTER-RELATED"/>
    <property type="match status" value="1"/>
</dbReference>
<evidence type="ECO:0000313" key="8">
    <source>
        <dbReference type="Proteomes" id="UP000325902"/>
    </source>
</evidence>
<evidence type="ECO:0000256" key="6">
    <source>
        <dbReference type="SAM" id="Phobius"/>
    </source>
</evidence>
<dbReference type="GO" id="GO:0016020">
    <property type="term" value="C:membrane"/>
    <property type="evidence" value="ECO:0007669"/>
    <property type="project" value="UniProtKB-SubCell"/>
</dbReference>
<name>A0A5N5DDS6_9PEZI</name>
<dbReference type="EMBL" id="VCHE01000031">
    <property type="protein sequence ID" value="KAB2575590.1"/>
    <property type="molecule type" value="Genomic_DNA"/>
</dbReference>
<comment type="caution">
    <text evidence="7">The sequence shown here is derived from an EMBL/GenBank/DDBJ whole genome shotgun (WGS) entry which is preliminary data.</text>
</comment>
<accession>A0A5N5DDS6</accession>
<evidence type="ECO:0000256" key="2">
    <source>
        <dbReference type="ARBA" id="ARBA00022692"/>
    </source>
</evidence>
<organism evidence="7 8">
    <name type="scientific">Lasiodiplodia theobromae</name>
    <dbReference type="NCBI Taxonomy" id="45133"/>
    <lineage>
        <taxon>Eukaryota</taxon>
        <taxon>Fungi</taxon>
        <taxon>Dikarya</taxon>
        <taxon>Ascomycota</taxon>
        <taxon>Pezizomycotina</taxon>
        <taxon>Dothideomycetes</taxon>
        <taxon>Dothideomycetes incertae sedis</taxon>
        <taxon>Botryosphaeriales</taxon>
        <taxon>Botryosphaeriaceae</taxon>
        <taxon>Lasiodiplodia</taxon>
    </lineage>
</organism>
<evidence type="ECO:0000313" key="7">
    <source>
        <dbReference type="EMBL" id="KAB2575590.1"/>
    </source>
</evidence>
<feature type="transmembrane region" description="Helical" evidence="6">
    <location>
        <begin position="223"/>
        <end position="242"/>
    </location>
</feature>
<feature type="transmembrane region" description="Helical" evidence="6">
    <location>
        <begin position="146"/>
        <end position="163"/>
    </location>
</feature>
<keyword evidence="2 6" id="KW-0812">Transmembrane</keyword>
<gene>
    <name evidence="7" type="primary">tmem184B</name>
    <name evidence="7" type="ORF">DBV05_g5690</name>
</gene>
<dbReference type="Proteomes" id="UP000325902">
    <property type="component" value="Unassembled WGS sequence"/>
</dbReference>
<comment type="subcellular location">
    <subcellularLocation>
        <location evidence="1">Membrane</location>
        <topology evidence="1">Multi-pass membrane protein</topology>
    </subcellularLocation>
</comment>
<evidence type="ECO:0000256" key="1">
    <source>
        <dbReference type="ARBA" id="ARBA00004141"/>
    </source>
</evidence>
<feature type="transmembrane region" description="Helical" evidence="6">
    <location>
        <begin position="262"/>
        <end position="283"/>
    </location>
</feature>
<keyword evidence="4 6" id="KW-0472">Membrane</keyword>